<dbReference type="HOGENOM" id="CLU_1721401_0_0_11"/>
<proteinExistence type="predicted"/>
<gene>
    <name evidence="2" type="ORF">SVTN_37580</name>
</gene>
<accession>A0A0B5IL83</accession>
<evidence type="ECO:0000313" key="3">
    <source>
        <dbReference type="Proteomes" id="UP000031774"/>
    </source>
</evidence>
<evidence type="ECO:0000256" key="1">
    <source>
        <dbReference type="SAM" id="MobiDB-lite"/>
    </source>
</evidence>
<feature type="region of interest" description="Disordered" evidence="1">
    <location>
        <begin position="1"/>
        <end position="60"/>
    </location>
</feature>
<reference evidence="2 3" key="1">
    <citation type="submission" date="2014-12" db="EMBL/GenBank/DDBJ databases">
        <title>Complete genome sequence of Streptomyces vietnamensis strain GIMV4.0001, a genetic manipulable producer of the benzoisochromanequinone antibiotic granaticin.</title>
        <authorList>
            <person name="Deng M.R."/>
            <person name="Guo J."/>
            <person name="Ma L.Y."/>
            <person name="Feng G.D."/>
            <person name="Mo C.Y."/>
            <person name="Zhu H.H."/>
        </authorList>
    </citation>
    <scope>NUCLEOTIDE SEQUENCE [LARGE SCALE GENOMIC DNA]</scope>
    <source>
        <strain evidence="3">GIMV4.0001</strain>
    </source>
</reference>
<protein>
    <submittedName>
        <fullName evidence="2">Uncharacterized protein</fullName>
    </submittedName>
</protein>
<dbReference type="Proteomes" id="UP000031774">
    <property type="component" value="Chromosome"/>
</dbReference>
<dbReference type="KEGG" id="svt:SVTN_37580"/>
<keyword evidence="3" id="KW-1185">Reference proteome</keyword>
<evidence type="ECO:0000313" key="2">
    <source>
        <dbReference type="EMBL" id="AJF69154.1"/>
    </source>
</evidence>
<dbReference type="AlphaFoldDB" id="A0A0B5IL83"/>
<dbReference type="EMBL" id="CP010407">
    <property type="protein sequence ID" value="AJF69154.1"/>
    <property type="molecule type" value="Genomic_DNA"/>
</dbReference>
<sequence length="152" mass="15623">MFARPGTIRPGESKTSGAEPLPMSISSSSAPGEFHTAAQLQRACGDPAPRGDGWLAPQHFLDPRPGEALVMGGARPHPGLGGAGRWRWAVRAGSQTKLSVDAIGSFTSSISVCANPEKRSLSPVASSSARTVSRSPSAIRSITGTTAVTRGC</sequence>
<organism evidence="2 3">
    <name type="scientific">Streptomyces vietnamensis</name>
    <dbReference type="NCBI Taxonomy" id="362257"/>
    <lineage>
        <taxon>Bacteria</taxon>
        <taxon>Bacillati</taxon>
        <taxon>Actinomycetota</taxon>
        <taxon>Actinomycetes</taxon>
        <taxon>Kitasatosporales</taxon>
        <taxon>Streptomycetaceae</taxon>
        <taxon>Streptomyces</taxon>
    </lineage>
</organism>
<name>A0A0B5IL83_9ACTN</name>